<dbReference type="Proteomes" id="UP000326780">
    <property type="component" value="Chromosome"/>
</dbReference>
<feature type="region of interest" description="Disordered" evidence="1">
    <location>
        <begin position="1"/>
        <end position="21"/>
    </location>
</feature>
<evidence type="ECO:0000256" key="1">
    <source>
        <dbReference type="SAM" id="MobiDB-lite"/>
    </source>
</evidence>
<gene>
    <name evidence="2" type="ORF">GFK26_04220</name>
</gene>
<dbReference type="EMBL" id="CP045644">
    <property type="protein sequence ID" value="QFZ82013.1"/>
    <property type="molecule type" value="Genomic_DNA"/>
</dbReference>
<protein>
    <submittedName>
        <fullName evidence="2">DUF3540 domain-containing protein</fullName>
    </submittedName>
</protein>
<evidence type="ECO:0000313" key="2">
    <source>
        <dbReference type="EMBL" id="QFZ82013.1"/>
    </source>
</evidence>
<evidence type="ECO:0000313" key="3">
    <source>
        <dbReference type="Proteomes" id="UP000326780"/>
    </source>
</evidence>
<sequence>MNATLKKPAGAPARKHRAVKPRAKAIPGEWCVGIVGSASSASSASSAGGAGAGAKRALVVTSGDLRLRATRAASCLLEPAAGDSVACLRIAPDEVWVMAVLQREEGTPNIVSCPGQMRIAVEGGALELAAARVGLRSDELDIATHKTRVATDTADVVGRQLSVVATSFKLVGSVLSSVMDRVQHFSKHYLRTTDGIDRVAATHLECEARQLLRLEGEHTLVNGRELIKARGAQIHFG</sequence>
<dbReference type="InterPro" id="IPR021927">
    <property type="entry name" value="DUF3540"/>
</dbReference>
<dbReference type="RefSeq" id="WP_153280897.1">
    <property type="nucleotide sequence ID" value="NZ_CP045644.1"/>
</dbReference>
<reference evidence="2 3" key="1">
    <citation type="submission" date="2019-10" db="EMBL/GenBank/DDBJ databases">
        <title>Complete genome sequence of Variovorax paradoxus 5C-2.</title>
        <authorList>
            <person name="Gogoleva N.E."/>
            <person name="Balkin A.S."/>
        </authorList>
    </citation>
    <scope>NUCLEOTIDE SEQUENCE [LARGE SCALE GENOMIC DNA]</scope>
    <source>
        <strain evidence="2 3">5C-2</strain>
    </source>
</reference>
<organism evidence="2 3">
    <name type="scientific">Variovorax paradoxus</name>
    <dbReference type="NCBI Taxonomy" id="34073"/>
    <lineage>
        <taxon>Bacteria</taxon>
        <taxon>Pseudomonadati</taxon>
        <taxon>Pseudomonadota</taxon>
        <taxon>Betaproteobacteria</taxon>
        <taxon>Burkholderiales</taxon>
        <taxon>Comamonadaceae</taxon>
        <taxon>Variovorax</taxon>
    </lineage>
</organism>
<accession>A0A5Q0LXK7</accession>
<name>A0A5Q0LXK7_VARPD</name>
<dbReference type="AlphaFoldDB" id="A0A5Q0LXK7"/>
<proteinExistence type="predicted"/>
<dbReference type="Pfam" id="PF12059">
    <property type="entry name" value="DUF3540"/>
    <property type="match status" value="1"/>
</dbReference>